<dbReference type="AlphaFoldDB" id="A0AAE6SMV1"/>
<sequence length="518" mass="58777">MALALLWITQLQATSSLLEEAELQAAQDPVGYLQRLDASPQQNMELFYARALAQAALGRYQQALLDNARARGLASAQQELRRLLDFRLQQIALTLDTEAPEQALHLLTQLRPAVLGHAQQESEWHALNGLALYRTQQLKEAIAELKTAFQLKQKGPRSALATLQRARLLMTLGNLYADLSLHREAESYYQDALGQMVRLNEPNSQIIIRANMARLYIDMARPDRARELLDALLATPGLSPHYRAIVLGYQAMVFNAQRDWHSAWQSLEEAQAIYEGLGYPQAASRLTEIRARTLQGRGETQLALQQENENKRQQLLYQQSARYYQMMLVVLLIGALILLGLTTHRLHRSSRHLYKLATFDQLTGLPNRRALLERLEQQWQLDAPLTLLIIDIDHFKQINDRHGHQTGDQAIRQLARELKNWAPDLQQVGRWGGEEFLVAMAQDGITCWRLAEQLRNRIAYLAAPHMTISIGVAERSPDDDSLSQLIHRADMAMYQAKRQGRNQTILAPTPNQPVSNVA</sequence>
<gene>
    <name evidence="6" type="ORF">GWI30_00265</name>
</gene>
<organism evidence="6 7">
    <name type="scientific">Aeromonas media</name>
    <dbReference type="NCBI Taxonomy" id="651"/>
    <lineage>
        <taxon>Bacteria</taxon>
        <taxon>Pseudomonadati</taxon>
        <taxon>Pseudomonadota</taxon>
        <taxon>Gammaproteobacteria</taxon>
        <taxon>Aeromonadales</taxon>
        <taxon>Aeromonadaceae</taxon>
        <taxon>Aeromonas</taxon>
    </lineage>
</organism>
<evidence type="ECO:0000256" key="4">
    <source>
        <dbReference type="SAM" id="Phobius"/>
    </source>
</evidence>
<dbReference type="EMBL" id="CP047962">
    <property type="protein sequence ID" value="QHQ53231.1"/>
    <property type="molecule type" value="Genomic_DNA"/>
</dbReference>
<dbReference type="GO" id="GO:0052621">
    <property type="term" value="F:diguanylate cyclase activity"/>
    <property type="evidence" value="ECO:0007669"/>
    <property type="project" value="UniProtKB-EC"/>
</dbReference>
<proteinExistence type="predicted"/>
<dbReference type="Proteomes" id="UP000463871">
    <property type="component" value="Chromosome"/>
</dbReference>
<dbReference type="PANTHER" id="PTHR45138:SF9">
    <property type="entry name" value="DIGUANYLATE CYCLASE DGCM-RELATED"/>
    <property type="match status" value="1"/>
</dbReference>
<dbReference type="GO" id="GO:0043709">
    <property type="term" value="P:cell adhesion involved in single-species biofilm formation"/>
    <property type="evidence" value="ECO:0007669"/>
    <property type="project" value="TreeGrafter"/>
</dbReference>
<dbReference type="NCBIfam" id="TIGR00254">
    <property type="entry name" value="GGDEF"/>
    <property type="match status" value="1"/>
</dbReference>
<keyword evidence="4" id="KW-1133">Transmembrane helix</keyword>
<dbReference type="Gene3D" id="3.30.70.270">
    <property type="match status" value="1"/>
</dbReference>
<dbReference type="InterPro" id="IPR043128">
    <property type="entry name" value="Rev_trsase/Diguanyl_cyclase"/>
</dbReference>
<dbReference type="SUPFAM" id="SSF48452">
    <property type="entry name" value="TPR-like"/>
    <property type="match status" value="2"/>
</dbReference>
<dbReference type="InterPro" id="IPR011990">
    <property type="entry name" value="TPR-like_helical_dom_sf"/>
</dbReference>
<dbReference type="RefSeq" id="WP_161507812.1">
    <property type="nucleotide sequence ID" value="NZ_CAWPID010000001.1"/>
</dbReference>
<dbReference type="Gene3D" id="1.25.40.10">
    <property type="entry name" value="Tetratricopeptide repeat domain"/>
    <property type="match status" value="2"/>
</dbReference>
<evidence type="ECO:0000313" key="6">
    <source>
        <dbReference type="EMBL" id="QHQ53231.1"/>
    </source>
</evidence>
<dbReference type="InterPro" id="IPR000160">
    <property type="entry name" value="GGDEF_dom"/>
</dbReference>
<dbReference type="EC" id="2.7.7.65" evidence="2"/>
<comment type="catalytic activity">
    <reaction evidence="3">
        <text>2 GTP = 3',3'-c-di-GMP + 2 diphosphate</text>
        <dbReference type="Rhea" id="RHEA:24898"/>
        <dbReference type="ChEBI" id="CHEBI:33019"/>
        <dbReference type="ChEBI" id="CHEBI:37565"/>
        <dbReference type="ChEBI" id="CHEBI:58805"/>
        <dbReference type="EC" id="2.7.7.65"/>
    </reaction>
</comment>
<dbReference type="PROSITE" id="PS50887">
    <property type="entry name" value="GGDEF"/>
    <property type="match status" value="1"/>
</dbReference>
<keyword evidence="4" id="KW-0812">Transmembrane</keyword>
<dbReference type="PANTHER" id="PTHR45138">
    <property type="entry name" value="REGULATORY COMPONENTS OF SENSORY TRANSDUCTION SYSTEM"/>
    <property type="match status" value="1"/>
</dbReference>
<evidence type="ECO:0000313" key="7">
    <source>
        <dbReference type="Proteomes" id="UP000463871"/>
    </source>
</evidence>
<dbReference type="GO" id="GO:1902201">
    <property type="term" value="P:negative regulation of bacterial-type flagellum-dependent cell motility"/>
    <property type="evidence" value="ECO:0007669"/>
    <property type="project" value="TreeGrafter"/>
</dbReference>
<dbReference type="Pfam" id="PF00990">
    <property type="entry name" value="GGDEF"/>
    <property type="match status" value="1"/>
</dbReference>
<evidence type="ECO:0000256" key="1">
    <source>
        <dbReference type="ARBA" id="ARBA00001946"/>
    </source>
</evidence>
<dbReference type="SMART" id="SM00267">
    <property type="entry name" value="GGDEF"/>
    <property type="match status" value="1"/>
</dbReference>
<dbReference type="InterPro" id="IPR029787">
    <property type="entry name" value="Nucleotide_cyclase"/>
</dbReference>
<reference evidence="6 7" key="1">
    <citation type="submission" date="2020-01" db="EMBL/GenBank/DDBJ databases">
        <title>Complete genome of Aeromonas media MC64.</title>
        <authorList>
            <person name="Cao G."/>
            <person name="Fu J."/>
            <person name="Zhong C."/>
        </authorList>
    </citation>
    <scope>NUCLEOTIDE SEQUENCE [LARGE SCALE GENOMIC DNA]</scope>
    <source>
        <strain evidence="6 7">MC64</strain>
    </source>
</reference>
<dbReference type="FunFam" id="3.30.70.270:FF:000001">
    <property type="entry name" value="Diguanylate cyclase domain protein"/>
    <property type="match status" value="1"/>
</dbReference>
<dbReference type="Pfam" id="PF13424">
    <property type="entry name" value="TPR_12"/>
    <property type="match status" value="1"/>
</dbReference>
<dbReference type="SUPFAM" id="SSF55073">
    <property type="entry name" value="Nucleotide cyclase"/>
    <property type="match status" value="1"/>
</dbReference>
<protein>
    <recommendedName>
        <fullName evidence="2">diguanylate cyclase</fullName>
        <ecNumber evidence="2">2.7.7.65</ecNumber>
    </recommendedName>
</protein>
<dbReference type="GO" id="GO:0005886">
    <property type="term" value="C:plasma membrane"/>
    <property type="evidence" value="ECO:0007669"/>
    <property type="project" value="TreeGrafter"/>
</dbReference>
<feature type="domain" description="GGDEF" evidence="5">
    <location>
        <begin position="383"/>
        <end position="509"/>
    </location>
</feature>
<accession>A0AAE6SMV1</accession>
<comment type="cofactor">
    <cofactor evidence="1">
        <name>Mg(2+)</name>
        <dbReference type="ChEBI" id="CHEBI:18420"/>
    </cofactor>
</comment>
<name>A0AAE6SMV1_AERME</name>
<feature type="transmembrane region" description="Helical" evidence="4">
    <location>
        <begin position="323"/>
        <end position="341"/>
    </location>
</feature>
<evidence type="ECO:0000256" key="3">
    <source>
        <dbReference type="ARBA" id="ARBA00034247"/>
    </source>
</evidence>
<evidence type="ECO:0000256" key="2">
    <source>
        <dbReference type="ARBA" id="ARBA00012528"/>
    </source>
</evidence>
<dbReference type="CDD" id="cd01949">
    <property type="entry name" value="GGDEF"/>
    <property type="match status" value="1"/>
</dbReference>
<evidence type="ECO:0000259" key="5">
    <source>
        <dbReference type="PROSITE" id="PS50887"/>
    </source>
</evidence>
<dbReference type="InterPro" id="IPR050469">
    <property type="entry name" value="Diguanylate_Cyclase"/>
</dbReference>
<keyword evidence="4" id="KW-0472">Membrane</keyword>